<dbReference type="FunFam" id="1.10.510.10:FF:000262">
    <property type="entry name" value="Serine/threonine-protein kinase Nek8"/>
    <property type="match status" value="1"/>
</dbReference>
<feature type="region of interest" description="Disordered" evidence="3">
    <location>
        <begin position="199"/>
        <end position="231"/>
    </location>
</feature>
<dbReference type="EMBL" id="REGW02000006">
    <property type="protein sequence ID" value="KAE8295183.1"/>
    <property type="molecule type" value="Genomic_DNA"/>
</dbReference>
<dbReference type="InterPro" id="IPR011009">
    <property type="entry name" value="Kinase-like_dom_sf"/>
</dbReference>
<dbReference type="GO" id="GO:0009887">
    <property type="term" value="P:animal organ morphogenesis"/>
    <property type="evidence" value="ECO:0007669"/>
    <property type="project" value="TreeGrafter"/>
</dbReference>
<dbReference type="GO" id="GO:0004672">
    <property type="term" value="F:protein kinase activity"/>
    <property type="evidence" value="ECO:0007669"/>
    <property type="project" value="InterPro"/>
</dbReference>
<evidence type="ECO:0000259" key="4">
    <source>
        <dbReference type="PROSITE" id="PS50011"/>
    </source>
</evidence>
<evidence type="ECO:0000313" key="5">
    <source>
        <dbReference type="EMBL" id="KAE8295183.1"/>
    </source>
</evidence>
<feature type="region of interest" description="Disordered" evidence="3">
    <location>
        <begin position="253"/>
        <end position="279"/>
    </location>
</feature>
<dbReference type="PANTHER" id="PTHR44535">
    <property type="entry name" value="PROTEIN CBG16200"/>
    <property type="match status" value="1"/>
</dbReference>
<reference evidence="5 6" key="1">
    <citation type="submission" date="2019-07" db="EMBL/GenBank/DDBJ databases">
        <title>Chromosome genome assembly for large yellow croaker.</title>
        <authorList>
            <person name="Xiao S."/>
        </authorList>
    </citation>
    <scope>NUCLEOTIDE SEQUENCE [LARGE SCALE GENOMIC DNA]</scope>
    <source>
        <strain evidence="5">JMULYC20181020</strain>
        <tissue evidence="5">Muscle</tissue>
    </source>
</reference>
<dbReference type="AlphaFoldDB" id="A0A6G0IV72"/>
<comment type="caution">
    <text evidence="5">The sequence shown here is derived from an EMBL/GenBank/DDBJ whole genome shotgun (WGS) entry which is preliminary data.</text>
</comment>
<dbReference type="InterPro" id="IPR000719">
    <property type="entry name" value="Prot_kinase_dom"/>
</dbReference>
<dbReference type="Pfam" id="PF00069">
    <property type="entry name" value="Pkinase"/>
    <property type="match status" value="1"/>
</dbReference>
<keyword evidence="5" id="KW-0418">Kinase</keyword>
<dbReference type="PROSITE" id="PS50011">
    <property type="entry name" value="PROTEIN_KINASE_DOM"/>
    <property type="match status" value="1"/>
</dbReference>
<dbReference type="SUPFAM" id="SSF56112">
    <property type="entry name" value="Protein kinase-like (PK-like)"/>
    <property type="match status" value="1"/>
</dbReference>
<dbReference type="GO" id="GO:0005524">
    <property type="term" value="F:ATP binding"/>
    <property type="evidence" value="ECO:0007669"/>
    <property type="project" value="UniProtKB-KW"/>
</dbReference>
<evidence type="ECO:0000256" key="2">
    <source>
        <dbReference type="ARBA" id="ARBA00022840"/>
    </source>
</evidence>
<dbReference type="SMART" id="SM00220">
    <property type="entry name" value="S_TKc"/>
    <property type="match status" value="1"/>
</dbReference>
<protein>
    <submittedName>
        <fullName evidence="5">Serine/threonine-protein kinase Nek8</fullName>
    </submittedName>
</protein>
<dbReference type="InterPro" id="IPR008271">
    <property type="entry name" value="Ser/Thr_kinase_AS"/>
</dbReference>
<keyword evidence="1" id="KW-0547">Nucleotide-binding</keyword>
<dbReference type="Proteomes" id="UP000424527">
    <property type="component" value="Unassembled WGS sequence"/>
</dbReference>
<name>A0A6G0IV72_LARCR</name>
<evidence type="ECO:0000256" key="3">
    <source>
        <dbReference type="SAM" id="MobiDB-lite"/>
    </source>
</evidence>
<dbReference type="InterPro" id="IPR051997">
    <property type="entry name" value="STK_NEK"/>
</dbReference>
<evidence type="ECO:0000256" key="1">
    <source>
        <dbReference type="ARBA" id="ARBA00022741"/>
    </source>
</evidence>
<dbReference type="Gene3D" id="1.10.510.10">
    <property type="entry name" value="Transferase(Phosphotransferase) domain 1"/>
    <property type="match status" value="1"/>
</dbReference>
<keyword evidence="2" id="KW-0067">ATP-binding</keyword>
<dbReference type="GO" id="GO:0005929">
    <property type="term" value="C:cilium"/>
    <property type="evidence" value="ECO:0007669"/>
    <property type="project" value="TreeGrafter"/>
</dbReference>
<dbReference type="PANTHER" id="PTHR44535:SF4">
    <property type="entry name" value="SERINE_THREONINE-PROTEIN KINASE NEK8"/>
    <property type="match status" value="1"/>
</dbReference>
<gene>
    <name evidence="5" type="ORF">D5F01_LYC06109</name>
</gene>
<proteinExistence type="predicted"/>
<keyword evidence="6" id="KW-1185">Reference proteome</keyword>
<organism evidence="5 6">
    <name type="scientific">Larimichthys crocea</name>
    <name type="common">Large yellow croaker</name>
    <name type="synonym">Pseudosciaena crocea</name>
    <dbReference type="NCBI Taxonomy" id="215358"/>
    <lineage>
        <taxon>Eukaryota</taxon>
        <taxon>Metazoa</taxon>
        <taxon>Chordata</taxon>
        <taxon>Craniata</taxon>
        <taxon>Vertebrata</taxon>
        <taxon>Euteleostomi</taxon>
        <taxon>Actinopterygii</taxon>
        <taxon>Neopterygii</taxon>
        <taxon>Teleostei</taxon>
        <taxon>Neoteleostei</taxon>
        <taxon>Acanthomorphata</taxon>
        <taxon>Eupercaria</taxon>
        <taxon>Sciaenidae</taxon>
        <taxon>Larimichthys</taxon>
    </lineage>
</organism>
<sequence length="291" mass="32334">MHRVEPWLTTYRSAVTLCWTNEDTILHFFVQILLALYHVHNKLILHRDLKTQNILLDKHQMIVKIGDFGISKILVSKSKAYTVVGTPCYISPELCEGKPYNQKSDIWALGCVLYELASLKRAFEAANLPALVLKIMSGTFAPISDRYSPELRQLILNMLNLDPSKRPQLNEIMALPICIRPLLNLYTDIGNVKMRRIEKPLSTMQTGPQGRPGGRVPTNRSRDGSVGLGSGKVHSLPLSSVYTWGKWNLSASPPADAQHRGAAGVSGPHSEDGGDQVRPFDYMGGSISGFW</sequence>
<dbReference type="PROSITE" id="PS00108">
    <property type="entry name" value="PROTEIN_KINASE_ST"/>
    <property type="match status" value="1"/>
</dbReference>
<keyword evidence="5" id="KW-0808">Transferase</keyword>
<evidence type="ECO:0000313" key="6">
    <source>
        <dbReference type="Proteomes" id="UP000424527"/>
    </source>
</evidence>
<feature type="domain" description="Protein kinase" evidence="4">
    <location>
        <begin position="1"/>
        <end position="183"/>
    </location>
</feature>
<accession>A0A6G0IV72</accession>